<dbReference type="Proteomes" id="UP001597314">
    <property type="component" value="Unassembled WGS sequence"/>
</dbReference>
<comment type="caution">
    <text evidence="2">The sequence shown here is derived from an EMBL/GenBank/DDBJ whole genome shotgun (WGS) entry which is preliminary data.</text>
</comment>
<reference evidence="3" key="1">
    <citation type="journal article" date="2019" name="Int. J. Syst. Evol. Microbiol.">
        <title>The Global Catalogue of Microorganisms (GCM) 10K type strain sequencing project: providing services to taxonomists for standard genome sequencing and annotation.</title>
        <authorList>
            <consortium name="The Broad Institute Genomics Platform"/>
            <consortium name="The Broad Institute Genome Sequencing Center for Infectious Disease"/>
            <person name="Wu L."/>
            <person name="Ma J."/>
        </authorList>
    </citation>
    <scope>NUCLEOTIDE SEQUENCE [LARGE SCALE GENOMIC DNA]</scope>
    <source>
        <strain evidence="3">CGMCC 1.6774</strain>
    </source>
</reference>
<feature type="transmembrane region" description="Helical" evidence="1">
    <location>
        <begin position="341"/>
        <end position="361"/>
    </location>
</feature>
<evidence type="ECO:0000256" key="1">
    <source>
        <dbReference type="SAM" id="Phobius"/>
    </source>
</evidence>
<feature type="transmembrane region" description="Helical" evidence="1">
    <location>
        <begin position="167"/>
        <end position="187"/>
    </location>
</feature>
<dbReference type="PANTHER" id="PTHR23537:SF1">
    <property type="entry name" value="SUGAR TRANSPORTER"/>
    <property type="match status" value="1"/>
</dbReference>
<dbReference type="RefSeq" id="WP_378475882.1">
    <property type="nucleotide sequence ID" value="NZ_JBHUIW010000001.1"/>
</dbReference>
<feature type="transmembrane region" description="Helical" evidence="1">
    <location>
        <begin position="276"/>
        <end position="294"/>
    </location>
</feature>
<feature type="transmembrane region" description="Helical" evidence="1">
    <location>
        <begin position="52"/>
        <end position="70"/>
    </location>
</feature>
<feature type="transmembrane region" description="Helical" evidence="1">
    <location>
        <begin position="250"/>
        <end position="269"/>
    </location>
</feature>
<organism evidence="2 3">
    <name type="scientific">Rhodoplanes azumiensis</name>
    <dbReference type="NCBI Taxonomy" id="1897628"/>
    <lineage>
        <taxon>Bacteria</taxon>
        <taxon>Pseudomonadati</taxon>
        <taxon>Pseudomonadota</taxon>
        <taxon>Alphaproteobacteria</taxon>
        <taxon>Hyphomicrobiales</taxon>
        <taxon>Nitrobacteraceae</taxon>
        <taxon>Rhodoplanes</taxon>
    </lineage>
</organism>
<feature type="transmembrane region" description="Helical" evidence="1">
    <location>
        <begin position="137"/>
        <end position="161"/>
    </location>
</feature>
<feature type="transmembrane region" description="Helical" evidence="1">
    <location>
        <begin position="367"/>
        <end position="389"/>
    </location>
</feature>
<sequence length="397" mass="40361">MTETPPAPPPRTASAILAALAALFVGVGLARFAYTPLLPAVVAAGWFGPDQAAYLGAANLGGYLLGAIAGRRLMAHASRAAPLLMLATAATFLACAAPLPFWWFVLWRFVSGLTGGALMVIAAPAALRIVPPARRGLAGGLIFAGVGLGIAGSGILVPLLLTVGLGAAWATVGALAVGVTVATWRGWPPDIAMSRGDTVAATTGRPWPLSATVLIVVYGVIAAGLVPHMVFLVDFVARGLGAGITAGSGWWVVFGASATVGPAIFGALADRIGFDNALACALTLQIGAIGVLLISTGPLALALTSVVVGAYVPGSAPLVLGRLREIFHDPVRQQIAWSRGTIVFSLGQAGSAWLLSVVFAHTGDHRVLFGFGAGAFALALLLDRVAAVIDARRRHTV</sequence>
<keyword evidence="1" id="KW-1133">Transmembrane helix</keyword>
<dbReference type="SUPFAM" id="SSF103473">
    <property type="entry name" value="MFS general substrate transporter"/>
    <property type="match status" value="1"/>
</dbReference>
<keyword evidence="1" id="KW-0472">Membrane</keyword>
<dbReference type="Gene3D" id="1.20.1250.20">
    <property type="entry name" value="MFS general substrate transporter like domains"/>
    <property type="match status" value="2"/>
</dbReference>
<feature type="transmembrane region" description="Helical" evidence="1">
    <location>
        <begin position="207"/>
        <end position="230"/>
    </location>
</feature>
<accession>A0ABW5ACJ9</accession>
<dbReference type="InterPro" id="IPR036259">
    <property type="entry name" value="MFS_trans_sf"/>
</dbReference>
<feature type="transmembrane region" description="Helical" evidence="1">
    <location>
        <begin position="109"/>
        <end position="130"/>
    </location>
</feature>
<dbReference type="PANTHER" id="PTHR23537">
    <property type="match status" value="1"/>
</dbReference>
<dbReference type="EMBL" id="JBHUIW010000001">
    <property type="protein sequence ID" value="MFD2180668.1"/>
    <property type="molecule type" value="Genomic_DNA"/>
</dbReference>
<feature type="transmembrane region" description="Helical" evidence="1">
    <location>
        <begin position="300"/>
        <end position="320"/>
    </location>
</feature>
<evidence type="ECO:0000313" key="3">
    <source>
        <dbReference type="Proteomes" id="UP001597314"/>
    </source>
</evidence>
<feature type="transmembrane region" description="Helical" evidence="1">
    <location>
        <begin position="82"/>
        <end position="103"/>
    </location>
</feature>
<name>A0ABW5ACJ9_9BRAD</name>
<dbReference type="InterPro" id="IPR010645">
    <property type="entry name" value="MFS_4"/>
</dbReference>
<evidence type="ECO:0000313" key="2">
    <source>
        <dbReference type="EMBL" id="MFD2180668.1"/>
    </source>
</evidence>
<protein>
    <submittedName>
        <fullName evidence="2">YbfB/YjiJ family MFS transporter</fullName>
    </submittedName>
</protein>
<keyword evidence="3" id="KW-1185">Reference proteome</keyword>
<feature type="transmembrane region" description="Helical" evidence="1">
    <location>
        <begin position="12"/>
        <end position="32"/>
    </location>
</feature>
<proteinExistence type="predicted"/>
<keyword evidence="1" id="KW-0812">Transmembrane</keyword>
<dbReference type="Pfam" id="PF06779">
    <property type="entry name" value="MFS_4"/>
    <property type="match status" value="1"/>
</dbReference>
<gene>
    <name evidence="2" type="ORF">ACFSOX_00745</name>
</gene>